<organism evidence="2 3">
    <name type="scientific">Pleurodeles waltl</name>
    <name type="common">Iberian ribbed newt</name>
    <dbReference type="NCBI Taxonomy" id="8319"/>
    <lineage>
        <taxon>Eukaryota</taxon>
        <taxon>Metazoa</taxon>
        <taxon>Chordata</taxon>
        <taxon>Craniata</taxon>
        <taxon>Vertebrata</taxon>
        <taxon>Euteleostomi</taxon>
        <taxon>Amphibia</taxon>
        <taxon>Batrachia</taxon>
        <taxon>Caudata</taxon>
        <taxon>Salamandroidea</taxon>
        <taxon>Salamandridae</taxon>
        <taxon>Pleurodelinae</taxon>
        <taxon>Pleurodeles</taxon>
    </lineage>
</organism>
<dbReference type="AlphaFoldDB" id="A0AAV7R1S2"/>
<keyword evidence="3" id="KW-1185">Reference proteome</keyword>
<evidence type="ECO:0000313" key="2">
    <source>
        <dbReference type="EMBL" id="KAJ1145405.1"/>
    </source>
</evidence>
<feature type="region of interest" description="Disordered" evidence="1">
    <location>
        <begin position="115"/>
        <end position="399"/>
    </location>
</feature>
<protein>
    <submittedName>
        <fullName evidence="2">Uncharacterized protein</fullName>
    </submittedName>
</protein>
<name>A0AAV7R1S2_PLEWA</name>
<feature type="compositionally biased region" description="Gly residues" evidence="1">
    <location>
        <begin position="67"/>
        <end position="78"/>
    </location>
</feature>
<dbReference type="EMBL" id="JANPWB010000010">
    <property type="protein sequence ID" value="KAJ1145405.1"/>
    <property type="molecule type" value="Genomic_DNA"/>
</dbReference>
<feature type="region of interest" description="Disordered" evidence="1">
    <location>
        <begin position="415"/>
        <end position="497"/>
    </location>
</feature>
<sequence>MDTEAKVREALALLRQAGRLDLLRDGALAPTRPARRASAGVAAAVAACSPPRVASAGKVRGAASGVGTKGGPGAGGRRFYGRERTGESPTVARGTGCAVQRKGCSPVQKRRAGAQVLSVRQAGVKKRAGALEHSGKKNSKGGKAGTRQGRSGAFEDMSHVSGLGAHVGPVGFSGTEDAASGKREKAGTAGGTDSGLLDLGVSAGGGHSGFGQDQGAEGDPSVPLSSKWPTMLQWSTDEEGGGSEGERCSEGGGPPSSRSGGAPSSFLGARNQEGEFMGWKEGWGEEGFDGVEGRVSGGQWDSSSSPGTPVLSWQEPLDYGDEDPGEHDAARVRWGEGKAGPWAASRITSTGWRRQRSGAADASTGRCGGEGVAPPGAAAQKERRPGPSRRQEKGRREYSNCVRCGGAGANAIALEERSEESLEEGELRNSGSEYEWWESGGRGSSNPVRQSLQVPSVMVCSEASSPELYNKERSGRSRQRERRSERRSIRAAIIKAA</sequence>
<proteinExistence type="predicted"/>
<comment type="caution">
    <text evidence="2">The sequence shown here is derived from an EMBL/GenBank/DDBJ whole genome shotgun (WGS) entry which is preliminary data.</text>
</comment>
<feature type="compositionally biased region" description="Polar residues" evidence="1">
    <location>
        <begin position="444"/>
        <end position="454"/>
    </location>
</feature>
<accession>A0AAV7R1S2</accession>
<reference evidence="2" key="1">
    <citation type="journal article" date="2022" name="bioRxiv">
        <title>Sequencing and chromosome-scale assembly of the giantPleurodeles waltlgenome.</title>
        <authorList>
            <person name="Brown T."/>
            <person name="Elewa A."/>
            <person name="Iarovenko S."/>
            <person name="Subramanian E."/>
            <person name="Araus A.J."/>
            <person name="Petzold A."/>
            <person name="Susuki M."/>
            <person name="Suzuki K.-i.T."/>
            <person name="Hayashi T."/>
            <person name="Toyoda A."/>
            <person name="Oliveira C."/>
            <person name="Osipova E."/>
            <person name="Leigh N.D."/>
            <person name="Simon A."/>
            <person name="Yun M.H."/>
        </authorList>
    </citation>
    <scope>NUCLEOTIDE SEQUENCE</scope>
    <source>
        <strain evidence="2">20211129_DDA</strain>
        <tissue evidence="2">Liver</tissue>
    </source>
</reference>
<gene>
    <name evidence="2" type="ORF">NDU88_011692</name>
</gene>
<feature type="compositionally biased region" description="Polar residues" evidence="1">
    <location>
        <begin position="223"/>
        <end position="235"/>
    </location>
</feature>
<feature type="compositionally biased region" description="Basic and acidic residues" evidence="1">
    <location>
        <begin position="380"/>
        <end position="398"/>
    </location>
</feature>
<dbReference type="Proteomes" id="UP001066276">
    <property type="component" value="Chromosome 6"/>
</dbReference>
<evidence type="ECO:0000313" key="3">
    <source>
        <dbReference type="Proteomes" id="UP001066276"/>
    </source>
</evidence>
<feature type="compositionally biased region" description="Low complexity" evidence="1">
    <location>
        <begin position="255"/>
        <end position="265"/>
    </location>
</feature>
<feature type="compositionally biased region" description="Basic and acidic residues" evidence="1">
    <location>
        <begin position="326"/>
        <end position="336"/>
    </location>
</feature>
<evidence type="ECO:0000256" key="1">
    <source>
        <dbReference type="SAM" id="MobiDB-lite"/>
    </source>
</evidence>
<feature type="region of interest" description="Disordered" evidence="1">
    <location>
        <begin position="59"/>
        <end position="94"/>
    </location>
</feature>